<dbReference type="VEuPathDB" id="VectorBase:MDOMA2_003414"/>
<feature type="compositionally biased region" description="Basic and acidic residues" evidence="1">
    <location>
        <begin position="177"/>
        <end position="188"/>
    </location>
</feature>
<organism evidence="2 3">
    <name type="scientific">Musca domestica</name>
    <name type="common">House fly</name>
    <dbReference type="NCBI Taxonomy" id="7370"/>
    <lineage>
        <taxon>Eukaryota</taxon>
        <taxon>Metazoa</taxon>
        <taxon>Ecdysozoa</taxon>
        <taxon>Arthropoda</taxon>
        <taxon>Hexapoda</taxon>
        <taxon>Insecta</taxon>
        <taxon>Pterygota</taxon>
        <taxon>Neoptera</taxon>
        <taxon>Endopterygota</taxon>
        <taxon>Diptera</taxon>
        <taxon>Brachycera</taxon>
        <taxon>Muscomorpha</taxon>
        <taxon>Muscoidea</taxon>
        <taxon>Muscidae</taxon>
        <taxon>Musca</taxon>
    </lineage>
</organism>
<evidence type="ECO:0000313" key="3">
    <source>
        <dbReference type="RefSeq" id="XP_019891945.2"/>
    </source>
</evidence>
<dbReference type="GeneID" id="109612381"/>
<dbReference type="Proteomes" id="UP001652621">
    <property type="component" value="Unplaced"/>
</dbReference>
<sequence>MYICVRLSLSVYVYICVHHNIRPGGVIRTLHPLQLQAECNVIPSGGFHQIPVEVAMPSAERTEVAQVECDVETLKKLKLGLRSTLWSRPASTTSHLLQQQQQQQQQQRAQENRPISQPQLQQLHQQQQQQQQQPQQQQQQQLPTHAAAIKSQQSPSTSQKQQQLQPRQNSPAPTQKLLKEKSDYSISV</sequence>
<dbReference type="OrthoDB" id="6725896at2759"/>
<protein>
    <submittedName>
        <fullName evidence="3">Ras-interacting protein RIP3-like</fullName>
    </submittedName>
</protein>
<keyword evidence="2" id="KW-1185">Reference proteome</keyword>
<accession>A0A9J7DED2</accession>
<evidence type="ECO:0000313" key="2">
    <source>
        <dbReference type="Proteomes" id="UP001652621"/>
    </source>
</evidence>
<dbReference type="RefSeq" id="XP_019891945.2">
    <property type="nucleotide sequence ID" value="XM_020036386.2"/>
</dbReference>
<gene>
    <name evidence="3" type="primary">LOC109612381</name>
</gene>
<dbReference type="KEGG" id="mde:109612381"/>
<feature type="compositionally biased region" description="Low complexity" evidence="1">
    <location>
        <begin position="98"/>
        <end position="107"/>
    </location>
</feature>
<reference evidence="3" key="1">
    <citation type="submission" date="2025-08" db="UniProtKB">
        <authorList>
            <consortium name="RefSeq"/>
        </authorList>
    </citation>
    <scope>IDENTIFICATION</scope>
    <source>
        <strain evidence="3">Aabys</strain>
        <tissue evidence="3">Whole body</tissue>
    </source>
</reference>
<proteinExistence type="predicted"/>
<feature type="region of interest" description="Disordered" evidence="1">
    <location>
        <begin position="90"/>
        <end position="188"/>
    </location>
</feature>
<name>A0A9J7DED2_MUSDO</name>
<dbReference type="AlphaFoldDB" id="A0A9J7DED2"/>
<feature type="compositionally biased region" description="Low complexity" evidence="1">
    <location>
        <begin position="117"/>
        <end position="143"/>
    </location>
</feature>
<evidence type="ECO:0000256" key="1">
    <source>
        <dbReference type="SAM" id="MobiDB-lite"/>
    </source>
</evidence>
<feature type="compositionally biased region" description="Low complexity" evidence="1">
    <location>
        <begin position="151"/>
        <end position="171"/>
    </location>
</feature>